<evidence type="ECO:0000313" key="2">
    <source>
        <dbReference type="EMBL" id="CAE0552033.1"/>
    </source>
</evidence>
<sequence>MAAFVLARRSPRSLPLAAARLCQRRLSTEPAYAVEPYRNLLNATQEQRSSWADADATLHAAMREHVPAALAHNGEEDFDRHLVGVQSVLRSWGAAERLTNAALFHSIYGTEGFQGYALPLSHRGEIAGLIGAKAERLAWIFCMVDRATVDATVFAAAEGDWPADGVEFAFRARPELGAFPLPLRSGGTRHSEWLDFLTLSLADWLEQVEGASSKQVGRPVGDGVLWPKGEAWAYRREAYAEMAALLARRADPAFRRSVLGEAEGSEVPPEDAAVALAAPAMHAEVFGREPSWSRGISQPTTPPMGAAALAAHEARESARCDFG</sequence>
<feature type="domain" description="DUF6817" evidence="1">
    <location>
        <begin position="62"/>
        <end position="146"/>
    </location>
</feature>
<reference evidence="2" key="1">
    <citation type="submission" date="2021-01" db="EMBL/GenBank/DDBJ databases">
        <authorList>
            <person name="Corre E."/>
            <person name="Pelletier E."/>
            <person name="Niang G."/>
            <person name="Scheremetjew M."/>
            <person name="Finn R."/>
            <person name="Kale V."/>
            <person name="Holt S."/>
            <person name="Cochrane G."/>
            <person name="Meng A."/>
            <person name="Brown T."/>
            <person name="Cohen L."/>
        </authorList>
    </citation>
    <scope>NUCLEOTIDE SEQUENCE</scope>
    <source>
        <strain evidence="2">379</strain>
    </source>
</reference>
<dbReference type="EMBL" id="HBIR01024926">
    <property type="protein sequence ID" value="CAE0552033.1"/>
    <property type="molecule type" value="Transcribed_RNA"/>
</dbReference>
<organism evidence="2">
    <name type="scientific">Emiliania huxleyi</name>
    <name type="common">Coccolithophore</name>
    <name type="synonym">Pontosphaera huxleyi</name>
    <dbReference type="NCBI Taxonomy" id="2903"/>
    <lineage>
        <taxon>Eukaryota</taxon>
        <taxon>Haptista</taxon>
        <taxon>Haptophyta</taxon>
        <taxon>Prymnesiophyceae</taxon>
        <taxon>Isochrysidales</taxon>
        <taxon>Noelaerhabdaceae</taxon>
        <taxon>Emiliania</taxon>
    </lineage>
</organism>
<evidence type="ECO:0000259" key="1">
    <source>
        <dbReference type="Pfam" id="PF20680"/>
    </source>
</evidence>
<accession>A0A6U8QBS5</accession>
<proteinExistence type="predicted"/>
<dbReference type="Pfam" id="PF20680">
    <property type="entry name" value="DUF6817"/>
    <property type="match status" value="1"/>
</dbReference>
<name>A0A6U8QBS5_EMIHU</name>
<dbReference type="AlphaFoldDB" id="A0A6U8QBS5"/>
<protein>
    <recommendedName>
        <fullName evidence="1">DUF6817 domain-containing protein</fullName>
    </recommendedName>
</protein>
<gene>
    <name evidence="2" type="ORF">EHUX00137_LOCUS19136</name>
</gene>
<dbReference type="InterPro" id="IPR049202">
    <property type="entry name" value="DUF6817"/>
</dbReference>